<dbReference type="InterPro" id="IPR050883">
    <property type="entry name" value="PNGase"/>
</dbReference>
<dbReference type="EMBL" id="JABMKX010000002">
    <property type="protein sequence ID" value="NQX44346.1"/>
    <property type="molecule type" value="Genomic_DNA"/>
</dbReference>
<dbReference type="InterPro" id="IPR008928">
    <property type="entry name" value="6-hairpin_glycosidase_sf"/>
</dbReference>
<accession>A0ABX2DLK8</accession>
<dbReference type="Gene3D" id="1.20.1050.60">
    <property type="entry name" value="alpha-1,2-mannosidase"/>
    <property type="match status" value="1"/>
</dbReference>
<evidence type="ECO:0000259" key="1">
    <source>
        <dbReference type="Pfam" id="PF07971"/>
    </source>
</evidence>
<evidence type="ECO:0000259" key="2">
    <source>
        <dbReference type="Pfam" id="PF17678"/>
    </source>
</evidence>
<sequence length="723" mass="80495">MERRRVEDVDPFIGVDGENNCLCGPYLPNSIVRLGPDTLPPHLSHGYDSSRPIIRFSHTHVSGTGGGGRYGNVGFTPYTGMPRFQLDPYDKGEEHAESGYYSVKLLPAAIQAELTSTMRTGVHRYTYPADELAGLLIDGGAVIQVGGDEPGKTTGISTGGYIEVLSEYELAGRSDLRGGWGHEFPYSVYFYIRFDQPMQSYMLMDAGGVRQGPSVDGANCKASLSFGDCGVLVAKTGISYVSAGKARASVDREASAGFDDIRQAASNIWEDKLSRVTVEGGSREHTRLFYTLMTRLFCMPSDLGVDDENFAWESGVRHYTDLYALWDSVRNANSLITLLDPQLEVDILNCLLDIADHTGWLPDAWIMGHSAMIQGGSSADILFCEAALKKLEGIDYGKALKQMRKNNEVPSPDTWLYGRHLKDYHTLGYLSTDVKKNCVSRHMEYAYQDWCIGRLAQELGQAEAAADYYESSEKLWNLWREDLKCFAPRRPGGEWVTSFDPESCLPDSWNDPYFYEGTSLQWSFSTHHDFHGLVERHGGAEEFISHLDRFFDGGFYNSKETMLHIPYLYIYAGRPDKAADRVRECLETYFRAERDGLGDNEDMGCQSAFYICSAMGLYPLMGQDLYFLVPPLFDKVMLLLGAKENPTSLTIEAQGECSGSGNRYILSATLNGKELNRAWVRHKEIAGGGTLLLELGAEPGEWGSLIPPSPLAEWEQGKQQLSR</sequence>
<dbReference type="InterPro" id="IPR005887">
    <property type="entry name" value="GH92_a_mannosidase_put"/>
</dbReference>
<protein>
    <submittedName>
        <fullName evidence="3">Glycoside hydrolase family 92 protein</fullName>
    </submittedName>
</protein>
<name>A0ABX2DLK8_9BACL</name>
<keyword evidence="4" id="KW-1185">Reference proteome</keyword>
<proteinExistence type="predicted"/>
<dbReference type="InterPro" id="IPR012939">
    <property type="entry name" value="Glyco_hydro_92"/>
</dbReference>
<keyword evidence="3" id="KW-0378">Hydrolase</keyword>
<dbReference type="Pfam" id="PF17678">
    <property type="entry name" value="Glyco_hydro_92N"/>
    <property type="match status" value="1"/>
</dbReference>
<dbReference type="GO" id="GO:0016787">
    <property type="term" value="F:hydrolase activity"/>
    <property type="evidence" value="ECO:0007669"/>
    <property type="project" value="UniProtKB-KW"/>
</dbReference>
<comment type="caution">
    <text evidence="3">The sequence shown here is derived from an EMBL/GenBank/DDBJ whole genome shotgun (WGS) entry which is preliminary data.</text>
</comment>
<dbReference type="Gene3D" id="2.70.98.10">
    <property type="match status" value="1"/>
</dbReference>
<dbReference type="PANTHER" id="PTHR12143">
    <property type="entry name" value="PEPTIDE N-GLYCANASE PNGASE -RELATED"/>
    <property type="match status" value="1"/>
</dbReference>
<evidence type="ECO:0000313" key="4">
    <source>
        <dbReference type="Proteomes" id="UP000711047"/>
    </source>
</evidence>
<evidence type="ECO:0000313" key="3">
    <source>
        <dbReference type="EMBL" id="NQX44346.1"/>
    </source>
</evidence>
<dbReference type="PANTHER" id="PTHR12143:SF43">
    <property type="entry name" value="PUTATIVE-RELATED"/>
    <property type="match status" value="1"/>
</dbReference>
<reference evidence="3 4" key="1">
    <citation type="submission" date="2020-05" db="EMBL/GenBank/DDBJ databases">
        <title>Paenibacillus glebae, sp. nov., Paenibacillus humi sp. nov., Paenibacillus pedi sp. nov., Paenibacillus terrestris sp. nov. and Paenibacillus terricola sp. nov., isolated from a forest top soil sample.</title>
        <authorList>
            <person name="Qi S."/>
            <person name="Carlier A."/>
            <person name="Cnockaert M."/>
            <person name="Vandamme P."/>
        </authorList>
    </citation>
    <scope>NUCLEOTIDE SEQUENCE [LARGE SCALE GENOMIC DNA]</scope>
    <source>
        <strain evidence="3 4">LMG 29502</strain>
    </source>
</reference>
<dbReference type="Proteomes" id="UP000711047">
    <property type="component" value="Unassembled WGS sequence"/>
</dbReference>
<dbReference type="RefSeq" id="WP_173127786.1">
    <property type="nucleotide sequence ID" value="NZ_JABMKX010000002.1"/>
</dbReference>
<feature type="domain" description="Glycosyl hydrolase family 92 N-terminal" evidence="2">
    <location>
        <begin position="9"/>
        <end position="239"/>
    </location>
</feature>
<dbReference type="NCBIfam" id="TIGR01180">
    <property type="entry name" value="aman2_put"/>
    <property type="match status" value="1"/>
</dbReference>
<dbReference type="Gene3D" id="3.30.2080.10">
    <property type="entry name" value="GH92 mannosidase domain"/>
    <property type="match status" value="1"/>
</dbReference>
<dbReference type="InterPro" id="IPR041371">
    <property type="entry name" value="GH92_N"/>
</dbReference>
<feature type="domain" description="Glycosyl hydrolase family 92" evidence="1">
    <location>
        <begin position="245"/>
        <end position="696"/>
    </location>
</feature>
<organism evidence="3 4">
    <name type="scientific">Paenibacillus tritici</name>
    <dbReference type="NCBI Taxonomy" id="1873425"/>
    <lineage>
        <taxon>Bacteria</taxon>
        <taxon>Bacillati</taxon>
        <taxon>Bacillota</taxon>
        <taxon>Bacilli</taxon>
        <taxon>Bacillales</taxon>
        <taxon>Paenibacillaceae</taxon>
        <taxon>Paenibacillus</taxon>
    </lineage>
</organism>
<dbReference type="Pfam" id="PF07971">
    <property type="entry name" value="Glyco_hydro_92"/>
    <property type="match status" value="1"/>
</dbReference>
<dbReference type="InterPro" id="IPR014718">
    <property type="entry name" value="GH-type_carb-bd"/>
</dbReference>
<dbReference type="SUPFAM" id="SSF48208">
    <property type="entry name" value="Six-hairpin glycosidases"/>
    <property type="match status" value="1"/>
</dbReference>
<gene>
    <name evidence="3" type="ORF">HQN87_03290</name>
</gene>
<dbReference type="Gene3D" id="1.20.1610.10">
    <property type="entry name" value="alpha-1,2-mannosidases domains"/>
    <property type="match status" value="1"/>
</dbReference>